<dbReference type="GO" id="GO:0004806">
    <property type="term" value="F:triacylglycerol lipase activity"/>
    <property type="evidence" value="ECO:0007669"/>
    <property type="project" value="TreeGrafter"/>
</dbReference>
<dbReference type="OrthoDB" id="408631at2759"/>
<accession>A0A0R3WVX0</accession>
<sequence length="143" mass="15303">MVPLVILRIDVLVYVRPWAEKLECPIISLNYSLAPESPYPRALDECFHAVCWVMANRERLGARPDARVVVCGDSAGGNLSLGVCLRAAALGLRSDVARPAGALIAYAPAILAYVPSPSRMLSICDPLLPIGVISRCIMGMASL</sequence>
<feature type="domain" description="Alpha/beta hydrolase fold-3" evidence="1">
    <location>
        <begin position="16"/>
        <end position="108"/>
    </location>
</feature>
<dbReference type="STRING" id="6205.A0A0R3WVX0"/>
<reference evidence="2 3" key="2">
    <citation type="submission" date="2018-11" db="EMBL/GenBank/DDBJ databases">
        <authorList>
            <consortium name="Pathogen Informatics"/>
        </authorList>
    </citation>
    <scope>NUCLEOTIDE SEQUENCE [LARGE SCALE GENOMIC DNA]</scope>
</reference>
<dbReference type="EMBL" id="UYWX01005615">
    <property type="protein sequence ID" value="VDM25842.1"/>
    <property type="molecule type" value="Genomic_DNA"/>
</dbReference>
<dbReference type="SUPFAM" id="SSF53474">
    <property type="entry name" value="alpha/beta-Hydrolases"/>
    <property type="match status" value="1"/>
</dbReference>
<dbReference type="GO" id="GO:0019433">
    <property type="term" value="P:triglyceride catabolic process"/>
    <property type="evidence" value="ECO:0007669"/>
    <property type="project" value="TreeGrafter"/>
</dbReference>
<organism evidence="4">
    <name type="scientific">Hydatigena taeniaeformis</name>
    <name type="common">Feline tapeworm</name>
    <name type="synonym">Taenia taeniaeformis</name>
    <dbReference type="NCBI Taxonomy" id="6205"/>
    <lineage>
        <taxon>Eukaryota</taxon>
        <taxon>Metazoa</taxon>
        <taxon>Spiralia</taxon>
        <taxon>Lophotrochozoa</taxon>
        <taxon>Platyhelminthes</taxon>
        <taxon>Cestoda</taxon>
        <taxon>Eucestoda</taxon>
        <taxon>Cyclophyllidea</taxon>
        <taxon>Taeniidae</taxon>
        <taxon>Hydatigera</taxon>
    </lineage>
</organism>
<name>A0A0R3WVX0_HYDTA</name>
<keyword evidence="3" id="KW-1185">Reference proteome</keyword>
<evidence type="ECO:0000313" key="2">
    <source>
        <dbReference type="EMBL" id="VDM25842.1"/>
    </source>
</evidence>
<dbReference type="Proteomes" id="UP000274429">
    <property type="component" value="Unassembled WGS sequence"/>
</dbReference>
<evidence type="ECO:0000313" key="4">
    <source>
        <dbReference type="WBParaSite" id="TTAC_0000491001-mRNA-1"/>
    </source>
</evidence>
<dbReference type="Pfam" id="PF07859">
    <property type="entry name" value="Abhydrolase_3"/>
    <property type="match status" value="1"/>
</dbReference>
<evidence type="ECO:0000313" key="3">
    <source>
        <dbReference type="Proteomes" id="UP000274429"/>
    </source>
</evidence>
<dbReference type="InterPro" id="IPR029058">
    <property type="entry name" value="AB_hydrolase_fold"/>
</dbReference>
<dbReference type="GO" id="GO:0005829">
    <property type="term" value="C:cytosol"/>
    <property type="evidence" value="ECO:0007669"/>
    <property type="project" value="TreeGrafter"/>
</dbReference>
<reference evidence="4" key="1">
    <citation type="submission" date="2017-02" db="UniProtKB">
        <authorList>
            <consortium name="WormBaseParasite"/>
        </authorList>
    </citation>
    <scope>IDENTIFICATION</scope>
</reference>
<dbReference type="PANTHER" id="PTHR23025">
    <property type="entry name" value="TRIACYLGLYCEROL LIPASE"/>
    <property type="match status" value="1"/>
</dbReference>
<evidence type="ECO:0000259" key="1">
    <source>
        <dbReference type="Pfam" id="PF07859"/>
    </source>
</evidence>
<gene>
    <name evidence="2" type="ORF">TTAC_LOCUS4895</name>
</gene>
<dbReference type="AlphaFoldDB" id="A0A0R3WVX0"/>
<proteinExistence type="predicted"/>
<dbReference type="InterPro" id="IPR013094">
    <property type="entry name" value="AB_hydrolase_3"/>
</dbReference>
<dbReference type="WBParaSite" id="TTAC_0000491001-mRNA-1">
    <property type="protein sequence ID" value="TTAC_0000491001-mRNA-1"/>
    <property type="gene ID" value="TTAC_0000491001"/>
</dbReference>
<protein>
    <submittedName>
        <fullName evidence="4">Abhydrolase_3 domain-containing protein</fullName>
    </submittedName>
</protein>
<dbReference type="PANTHER" id="PTHR23025:SF3">
    <property type="entry name" value="HORMONE-SENSITIVE LIPASE"/>
    <property type="match status" value="1"/>
</dbReference>
<dbReference type="GO" id="GO:0004771">
    <property type="term" value="F:sterol ester esterase activity"/>
    <property type="evidence" value="ECO:0007669"/>
    <property type="project" value="TreeGrafter"/>
</dbReference>
<dbReference type="Gene3D" id="3.40.50.1820">
    <property type="entry name" value="alpha/beta hydrolase"/>
    <property type="match status" value="1"/>
</dbReference>